<dbReference type="PANTHER" id="PTHR30035:SF3">
    <property type="entry name" value="INTERMEMBRANE PHOSPHOLIPID TRANSPORT SYSTEM LIPOPROTEIN MLAA"/>
    <property type="match status" value="1"/>
</dbReference>
<proteinExistence type="inferred from homology"/>
<feature type="compositionally biased region" description="Pro residues" evidence="3">
    <location>
        <begin position="66"/>
        <end position="81"/>
    </location>
</feature>
<dbReference type="Pfam" id="PF04333">
    <property type="entry name" value="MlaA"/>
    <property type="match status" value="1"/>
</dbReference>
<dbReference type="AlphaFoldDB" id="A0A975Q2A7"/>
<evidence type="ECO:0000313" key="4">
    <source>
        <dbReference type="EMBL" id="QUT06267.1"/>
    </source>
</evidence>
<protein>
    <submittedName>
        <fullName evidence="4">VacJ family lipoprotein</fullName>
    </submittedName>
</protein>
<reference evidence="4" key="1">
    <citation type="submission" date="2021-04" db="EMBL/GenBank/DDBJ databases">
        <title>Isolation of p-tert-butylphenol degrading bacteria Sphingobium phenoxybenzoativorans Tas13 from active sludge.</title>
        <authorList>
            <person name="Li Y."/>
        </authorList>
    </citation>
    <scope>NUCLEOTIDE SEQUENCE</scope>
    <source>
        <strain evidence="4">Tas13</strain>
    </source>
</reference>
<keyword evidence="4" id="KW-0449">Lipoprotein</keyword>
<dbReference type="EMBL" id="CP073910">
    <property type="protein sequence ID" value="QUT06267.1"/>
    <property type="molecule type" value="Genomic_DNA"/>
</dbReference>
<accession>A0A975Q2A7</accession>
<name>A0A975Q2A7_9SPHN</name>
<feature type="compositionally biased region" description="Low complexity" evidence="3">
    <location>
        <begin position="82"/>
        <end position="98"/>
    </location>
</feature>
<dbReference type="PRINTS" id="PR01805">
    <property type="entry name" value="VACJLIPOPROT"/>
</dbReference>
<dbReference type="Proteomes" id="UP000681425">
    <property type="component" value="Chromosome"/>
</dbReference>
<dbReference type="GO" id="GO:0120010">
    <property type="term" value="P:intermembrane phospholipid transfer"/>
    <property type="evidence" value="ECO:0007669"/>
    <property type="project" value="TreeGrafter"/>
</dbReference>
<evidence type="ECO:0000256" key="2">
    <source>
        <dbReference type="ARBA" id="ARBA00022729"/>
    </source>
</evidence>
<dbReference type="GO" id="GO:0016020">
    <property type="term" value="C:membrane"/>
    <property type="evidence" value="ECO:0007669"/>
    <property type="project" value="InterPro"/>
</dbReference>
<gene>
    <name evidence="4" type="ORF">KFK14_01930</name>
</gene>
<feature type="compositionally biased region" description="Low complexity" evidence="3">
    <location>
        <begin position="52"/>
        <end position="65"/>
    </location>
</feature>
<evidence type="ECO:0000256" key="1">
    <source>
        <dbReference type="ARBA" id="ARBA00010634"/>
    </source>
</evidence>
<comment type="similarity">
    <text evidence="1">Belongs to the MlaA family.</text>
</comment>
<organism evidence="4 5">
    <name type="scientific">Sphingobium phenoxybenzoativorans</name>
    <dbReference type="NCBI Taxonomy" id="1592790"/>
    <lineage>
        <taxon>Bacteria</taxon>
        <taxon>Pseudomonadati</taxon>
        <taxon>Pseudomonadota</taxon>
        <taxon>Alphaproteobacteria</taxon>
        <taxon>Sphingomonadales</taxon>
        <taxon>Sphingomonadaceae</taxon>
        <taxon>Sphingobium</taxon>
    </lineage>
</organism>
<evidence type="ECO:0000313" key="5">
    <source>
        <dbReference type="Proteomes" id="UP000681425"/>
    </source>
</evidence>
<dbReference type="RefSeq" id="WP_212609670.1">
    <property type="nucleotide sequence ID" value="NZ_CP073910.1"/>
</dbReference>
<keyword evidence="5" id="KW-1185">Reference proteome</keyword>
<dbReference type="InterPro" id="IPR007428">
    <property type="entry name" value="MlaA"/>
</dbReference>
<feature type="region of interest" description="Disordered" evidence="3">
    <location>
        <begin position="38"/>
        <end position="115"/>
    </location>
</feature>
<dbReference type="PANTHER" id="PTHR30035">
    <property type="entry name" value="LIPOPROTEIN VACJ-RELATED"/>
    <property type="match status" value="1"/>
</dbReference>
<dbReference type="KEGG" id="spph:KFK14_01930"/>
<evidence type="ECO:0000256" key="3">
    <source>
        <dbReference type="SAM" id="MobiDB-lite"/>
    </source>
</evidence>
<keyword evidence="2" id="KW-0732">Signal</keyword>
<sequence length="345" mass="36646">MLFAAAVTGMMIVTPTSPGASHPHFPAAPFMQTDATDQAAAAGPVVQPSTVQAPAIQTSTAQTTPSTPPSASPPPVTPPAQPATVAATPAPASADTPQNDIVVTGRDGPPPGDPLERVNEKSFQAVQSVDKAVVEPIAKGYNKGLPRPVRKGLRNFFNNLGEPVVAVAYLAQFKPGKAFETVGRFGLNTTLGMAGLFDVAKRKPFHLPYRPNGLANTLGYYGVGPGPYMYLPIIGPTTLRDVIGDTVDNMIVPLAVGKPFNRPAYVIPSMILQQVGERAAFDERIQEIRAEDRPYAAYRELYLNQRKAEIEALHGRVTPDVVPVYGPGLRVPDGKEDATKAPEVQ</sequence>